<dbReference type="InterPro" id="IPR006657">
    <property type="entry name" value="MoPterin_dinucl-bd_dom"/>
</dbReference>
<comment type="caution">
    <text evidence="13">The sequence shown here is derived from an EMBL/GenBank/DDBJ whole genome shotgun (WGS) entry which is preliminary data.</text>
</comment>
<dbReference type="InterPro" id="IPR036010">
    <property type="entry name" value="2Fe-2S_ferredoxin-like_sf"/>
</dbReference>
<evidence type="ECO:0000256" key="5">
    <source>
        <dbReference type="ARBA" id="ARBA00023002"/>
    </source>
</evidence>
<feature type="domain" description="2Fe-2S ferredoxin-type" evidence="9">
    <location>
        <begin position="11"/>
        <end position="89"/>
    </location>
</feature>
<dbReference type="SUPFAM" id="SSF53706">
    <property type="entry name" value="Formate dehydrogenase/DMSO reductase, domains 1-3"/>
    <property type="match status" value="1"/>
</dbReference>
<dbReference type="Gene3D" id="3.40.50.740">
    <property type="match status" value="1"/>
</dbReference>
<dbReference type="PIRSF" id="PIRSF036643">
    <property type="entry name" value="FDH_alpha"/>
    <property type="match status" value="1"/>
</dbReference>
<dbReference type="PROSITE" id="PS51379">
    <property type="entry name" value="4FE4S_FER_2"/>
    <property type="match status" value="1"/>
</dbReference>
<evidence type="ECO:0000313" key="13">
    <source>
        <dbReference type="EMBL" id="MBT1072097.1"/>
    </source>
</evidence>
<protein>
    <submittedName>
        <fullName evidence="13">Molybdopterin-dependent oxidoreductase</fullName>
    </submittedName>
</protein>
<comment type="cofactor">
    <cofactor evidence="1">
        <name>[4Fe-4S] cluster</name>
        <dbReference type="ChEBI" id="CHEBI:49883"/>
    </cofactor>
</comment>
<evidence type="ECO:0000256" key="8">
    <source>
        <dbReference type="ARBA" id="ARBA00034078"/>
    </source>
</evidence>
<dbReference type="Pfam" id="PF22117">
    <property type="entry name" value="Fer4_Nqo3"/>
    <property type="match status" value="1"/>
</dbReference>
<dbReference type="InterPro" id="IPR019574">
    <property type="entry name" value="NADH_UbQ_OxRdtase_Gsu_4Fe4S-bd"/>
</dbReference>
<dbReference type="InterPro" id="IPR006656">
    <property type="entry name" value="Mopterin_OxRdtase"/>
</dbReference>
<evidence type="ECO:0000256" key="6">
    <source>
        <dbReference type="ARBA" id="ARBA00023004"/>
    </source>
</evidence>
<dbReference type="SUPFAM" id="SSF54862">
    <property type="entry name" value="4Fe-4S ferredoxins"/>
    <property type="match status" value="1"/>
</dbReference>
<evidence type="ECO:0000259" key="9">
    <source>
        <dbReference type="PROSITE" id="PS51085"/>
    </source>
</evidence>
<dbReference type="SUPFAM" id="SSF54292">
    <property type="entry name" value="2Fe-2S ferredoxin-like"/>
    <property type="match status" value="1"/>
</dbReference>
<dbReference type="Gene3D" id="3.10.20.740">
    <property type="match status" value="1"/>
</dbReference>
<keyword evidence="6" id="KW-0408">Iron</keyword>
<evidence type="ECO:0000259" key="11">
    <source>
        <dbReference type="PROSITE" id="PS51669"/>
    </source>
</evidence>
<dbReference type="SMART" id="SM00926">
    <property type="entry name" value="Molybdop_Fe4S4"/>
    <property type="match status" value="1"/>
</dbReference>
<keyword evidence="4" id="KW-0479">Metal-binding</keyword>
<evidence type="ECO:0000313" key="14">
    <source>
        <dbReference type="Proteomes" id="UP000784128"/>
    </source>
</evidence>
<dbReference type="Gene3D" id="3.40.228.10">
    <property type="entry name" value="Dimethylsulfoxide Reductase, domain 2"/>
    <property type="match status" value="1"/>
</dbReference>
<dbReference type="PROSITE" id="PS51669">
    <property type="entry name" value="4FE4S_MOW_BIS_MGD"/>
    <property type="match status" value="1"/>
</dbReference>
<reference evidence="13 14" key="1">
    <citation type="submission" date="2021-05" db="EMBL/GenBank/DDBJ databases">
        <title>The draft genome of Geobacter chapellei DSM 13688.</title>
        <authorList>
            <person name="Xu Z."/>
            <person name="Masuda Y."/>
            <person name="Itoh H."/>
            <person name="Senoo K."/>
        </authorList>
    </citation>
    <scope>NUCLEOTIDE SEQUENCE [LARGE SCALE GENOMIC DNA]</scope>
    <source>
        <strain evidence="13 14">DSM 13688</strain>
    </source>
</reference>
<dbReference type="InterPro" id="IPR000283">
    <property type="entry name" value="NADH_UbQ_OxRdtase_75kDa_su_CS"/>
</dbReference>
<dbReference type="PANTHER" id="PTHR43105">
    <property type="entry name" value="RESPIRATORY NITRATE REDUCTASE"/>
    <property type="match status" value="1"/>
</dbReference>
<dbReference type="PROSITE" id="PS51085">
    <property type="entry name" value="2FE2S_FER_2"/>
    <property type="match status" value="1"/>
</dbReference>
<evidence type="ECO:0000259" key="10">
    <source>
        <dbReference type="PROSITE" id="PS51379"/>
    </source>
</evidence>
<evidence type="ECO:0000259" key="12">
    <source>
        <dbReference type="PROSITE" id="PS51839"/>
    </source>
</evidence>
<organism evidence="13 14">
    <name type="scientific">Pelotalea chapellei</name>
    <dbReference type="NCBI Taxonomy" id="44671"/>
    <lineage>
        <taxon>Bacteria</taxon>
        <taxon>Pseudomonadati</taxon>
        <taxon>Thermodesulfobacteriota</taxon>
        <taxon>Desulfuromonadia</taxon>
        <taxon>Geobacterales</taxon>
        <taxon>Geobacteraceae</taxon>
        <taxon>Pelotalea</taxon>
    </lineage>
</organism>
<evidence type="ECO:0000256" key="2">
    <source>
        <dbReference type="ARBA" id="ARBA00022485"/>
    </source>
</evidence>
<dbReference type="Gene3D" id="2.20.25.90">
    <property type="entry name" value="ADC-like domains"/>
    <property type="match status" value="1"/>
</dbReference>
<dbReference type="PROSITE" id="PS00198">
    <property type="entry name" value="4FE4S_FER_1"/>
    <property type="match status" value="1"/>
</dbReference>
<dbReference type="CDD" id="cd00207">
    <property type="entry name" value="fer2"/>
    <property type="match status" value="1"/>
</dbReference>
<dbReference type="InterPro" id="IPR050123">
    <property type="entry name" value="Prok_molybdopt-oxidoreductase"/>
</dbReference>
<keyword evidence="14" id="KW-1185">Reference proteome</keyword>
<evidence type="ECO:0000256" key="3">
    <source>
        <dbReference type="ARBA" id="ARBA00022714"/>
    </source>
</evidence>
<dbReference type="Pfam" id="PF01568">
    <property type="entry name" value="Molydop_binding"/>
    <property type="match status" value="1"/>
</dbReference>
<dbReference type="Gene3D" id="2.40.40.20">
    <property type="match status" value="1"/>
</dbReference>
<keyword evidence="7" id="KW-0411">Iron-sulfur</keyword>
<comment type="cofactor">
    <cofactor evidence="8">
        <name>[2Fe-2S] cluster</name>
        <dbReference type="ChEBI" id="CHEBI:190135"/>
    </cofactor>
</comment>
<feature type="domain" description="4Fe-4S ferredoxin-type" evidence="10">
    <location>
        <begin position="183"/>
        <end position="217"/>
    </location>
</feature>
<gene>
    <name evidence="13" type="ORF">KJB30_09905</name>
</gene>
<dbReference type="RefSeq" id="WP_214298636.1">
    <property type="nucleotide sequence ID" value="NZ_JAHDYS010000008.1"/>
</dbReference>
<evidence type="ECO:0000256" key="1">
    <source>
        <dbReference type="ARBA" id="ARBA00001966"/>
    </source>
</evidence>
<feature type="domain" description="4Fe-4S Mo/W bis-MGD-type" evidence="11">
    <location>
        <begin position="226"/>
        <end position="281"/>
    </location>
</feature>
<dbReference type="InterPro" id="IPR001041">
    <property type="entry name" value="2Fe-2S_ferredoxin-type"/>
</dbReference>
<name>A0ABS5U8T5_9BACT</name>
<sequence length="873" mass="92848">MAHTESSDTKTTATLTIDGRQVTVPTGSTILEAAAKLGIDIPTLCWLKKVSTTGACRICVVDIEGVALPQTACNTPVKDGISVTTSTPRLEEIRKKTMELMLVNHPLDCPVCDAAGECDLQDSCFRLQVDKNKYGAAPDPLPIRYDWPLIENCTTRCILCEKCTKVCHEIVGADAIVIKSCGDRSVIDTPDGTPLDCDFCGNCINACPTGTLLSKPFKFRGRPWTFDVTPSICGFCSSGCQIKYHSREGRIERVTSSDDGYNKGNLCINGRFGYAAFNSSGRLTTPLLMDNAGNQQKSSWEQALGTAASKLKEIIATSGSNAVAGIGSPRVTNEENYLFQKFMRGAIGTNNIDSEARLGYFPAQIIQHEMLGYSGGTKGMAAIENASAIVVIGADLKAESPGFAYRVIQAATKNDATLVLATTRVTSMNKFANEFLQYRPGSEAFLAAGLCKAVLSESLENTTFISQNTSGSESLTTSLEALSFDKIQEATGIGETELRQAARLISNGGRTAVIYGAEVMRAGDAMAAVTAVVNLALLTGAVGPTGAGIFPIDEKNNSQGMLDMGVCPEYLPGYHTYDHAAAAFGTAWNCTIPTKPGKNLFQIIDAIESGEIKALYVMGSDLLHLMPNHARVMKALQKLDLLIVQDLFLTETARLAHIVLPAVTAAEKSGSFTTVDNRVQFFNKAVSAAGLAHTDADTITRLHNLIAPVPTIAATGIDAVAKEITKLSGLYSEVCEKSGCSMGRTKARVEFNDRKASFKAISPVPPVASTGFKLALGTMLYHNGTLSTWSENNLTVASEGYVEIAPVDAAQAGISGGDCIKLVSATGSCTLKAKISAAVQPGLLFAPVHFRETHLNQLTTNSDRTVAVTIQKA</sequence>
<proteinExistence type="predicted"/>
<dbReference type="PROSITE" id="PS51839">
    <property type="entry name" value="4FE4S_HC3"/>
    <property type="match status" value="1"/>
</dbReference>
<dbReference type="Pfam" id="PF04879">
    <property type="entry name" value="Molybdop_Fe4S4"/>
    <property type="match status" value="1"/>
</dbReference>
<dbReference type="InterPro" id="IPR006963">
    <property type="entry name" value="Mopterin_OxRdtase_4Fe-4S_dom"/>
</dbReference>
<dbReference type="InterPro" id="IPR054351">
    <property type="entry name" value="NADH_UbQ_OxRdtase_ferredoxin"/>
</dbReference>
<keyword evidence="5" id="KW-0560">Oxidoreductase</keyword>
<dbReference type="SUPFAM" id="SSF50692">
    <property type="entry name" value="ADC-like"/>
    <property type="match status" value="1"/>
</dbReference>
<dbReference type="Pfam" id="PF10588">
    <property type="entry name" value="NADH-G_4Fe-4S_3"/>
    <property type="match status" value="1"/>
</dbReference>
<dbReference type="Proteomes" id="UP000784128">
    <property type="component" value="Unassembled WGS sequence"/>
</dbReference>
<dbReference type="InterPro" id="IPR009010">
    <property type="entry name" value="Asp_de-COase-like_dom_sf"/>
</dbReference>
<dbReference type="Pfam" id="PF00384">
    <property type="entry name" value="Molybdopterin"/>
    <property type="match status" value="1"/>
</dbReference>
<dbReference type="Gene3D" id="3.30.70.20">
    <property type="match status" value="1"/>
</dbReference>
<keyword evidence="2" id="KW-0004">4Fe-4S</keyword>
<dbReference type="PANTHER" id="PTHR43105:SF9">
    <property type="entry name" value="NADPH-FE(3+) OXIDOREDUCTASE SUBUNIT ALPHA"/>
    <property type="match status" value="1"/>
</dbReference>
<dbReference type="Pfam" id="PF13510">
    <property type="entry name" value="Fer2_4"/>
    <property type="match status" value="1"/>
</dbReference>
<accession>A0ABS5U8T5</accession>
<dbReference type="SMART" id="SM00929">
    <property type="entry name" value="NADH-G_4Fe-4S_3"/>
    <property type="match status" value="1"/>
</dbReference>
<dbReference type="EMBL" id="JAHDYS010000008">
    <property type="protein sequence ID" value="MBT1072097.1"/>
    <property type="molecule type" value="Genomic_DNA"/>
</dbReference>
<dbReference type="PROSITE" id="PS00641">
    <property type="entry name" value="COMPLEX1_75K_1"/>
    <property type="match status" value="1"/>
</dbReference>
<keyword evidence="3" id="KW-0001">2Fe-2S</keyword>
<feature type="domain" description="4Fe-4S His(Cys)3-ligated-type" evidence="12">
    <location>
        <begin position="89"/>
        <end position="128"/>
    </location>
</feature>
<dbReference type="InterPro" id="IPR017900">
    <property type="entry name" value="4Fe4S_Fe_S_CS"/>
</dbReference>
<evidence type="ECO:0000256" key="4">
    <source>
        <dbReference type="ARBA" id="ARBA00022723"/>
    </source>
</evidence>
<evidence type="ECO:0000256" key="7">
    <source>
        <dbReference type="ARBA" id="ARBA00023014"/>
    </source>
</evidence>
<dbReference type="InterPro" id="IPR017896">
    <property type="entry name" value="4Fe4S_Fe-S-bd"/>
</dbReference>